<dbReference type="GeneID" id="28986133"/>
<sequence length="409" mass="44618">MPPPPLPRKRNRSVSPNSSGDSEYDPVTKPRKAAGPSSKLPPGHQLGPNGRPMSREQLRKANHSLIERRRREKINAALADLRGMVPGLGEENGGKGGEFKLEVLERTVEHMRELKRRIADLEADAEAASATKRRRHSTTTEESSMDVDSPRERVEEYRRVPHDRPHRAWRPSPVKPSSSPPSPSMTPPLRTAADPNETEDEANLPPPLTLASRSRSDESHSSQTRTSGSHSTASPHPPSISSLLSSTQPPRTQTSTSRAPPRDIYLPFPTPSPTSPFLSYPSNTSTASSATGPAEPSPFLAPLQNIALFDGALPSPLTGPRRLSPPEKRGEMNTEDAAHVLLAISSPDTLRPTASSGNTPLMNVHRGLERRLTLEAEEFMLDGGVARSGDMRIARHHTQGKTARDILRM</sequence>
<dbReference type="PROSITE" id="PS50888">
    <property type="entry name" value="BHLH"/>
    <property type="match status" value="1"/>
</dbReference>
<dbReference type="InterPro" id="IPR036638">
    <property type="entry name" value="HLH_DNA-bd_sf"/>
</dbReference>
<gene>
    <name evidence="3" type="ORF">CC85DRAFT_304309</name>
</gene>
<feature type="compositionally biased region" description="Basic and acidic residues" evidence="1">
    <location>
        <begin position="53"/>
        <end position="69"/>
    </location>
</feature>
<evidence type="ECO:0000313" key="3">
    <source>
        <dbReference type="EMBL" id="KLT40263.1"/>
    </source>
</evidence>
<name>A0A0J0XGS1_9TREE</name>
<dbReference type="InterPro" id="IPR011598">
    <property type="entry name" value="bHLH_dom"/>
</dbReference>
<dbReference type="GO" id="GO:0046983">
    <property type="term" value="F:protein dimerization activity"/>
    <property type="evidence" value="ECO:0007669"/>
    <property type="project" value="InterPro"/>
</dbReference>
<feature type="compositionally biased region" description="Basic and acidic residues" evidence="1">
    <location>
        <begin position="148"/>
        <end position="163"/>
    </location>
</feature>
<evidence type="ECO:0000313" key="4">
    <source>
        <dbReference type="Proteomes" id="UP000053611"/>
    </source>
</evidence>
<feature type="region of interest" description="Disordered" evidence="1">
    <location>
        <begin position="119"/>
        <end position="297"/>
    </location>
</feature>
<dbReference type="Proteomes" id="UP000053611">
    <property type="component" value="Unassembled WGS sequence"/>
</dbReference>
<feature type="domain" description="BHLH" evidence="2">
    <location>
        <begin position="58"/>
        <end position="114"/>
    </location>
</feature>
<reference evidence="3 4" key="1">
    <citation type="submission" date="2015-03" db="EMBL/GenBank/DDBJ databases">
        <title>Genomics and transcriptomics of the oil-accumulating basidiomycete yeast T. oleaginosus allow insights into substrate utilization and the diverse evolutionary trajectories of mating systems in fungi.</title>
        <authorList>
            <consortium name="DOE Joint Genome Institute"/>
            <person name="Kourist R."/>
            <person name="Kracht O."/>
            <person name="Bracharz F."/>
            <person name="Lipzen A."/>
            <person name="Nolan M."/>
            <person name="Ohm R."/>
            <person name="Grigoriev I."/>
            <person name="Sun S."/>
            <person name="Heitman J."/>
            <person name="Bruck T."/>
            <person name="Nowrousian M."/>
        </authorList>
    </citation>
    <scope>NUCLEOTIDE SEQUENCE [LARGE SCALE GENOMIC DNA]</scope>
    <source>
        <strain evidence="3 4">IBC0246</strain>
    </source>
</reference>
<accession>A0A0J0XGS1</accession>
<keyword evidence="4" id="KW-1185">Reference proteome</keyword>
<dbReference type="PANTHER" id="PTHR46266:SF4">
    <property type="entry name" value="TRANSCRIPTION FACTOR TT8"/>
    <property type="match status" value="1"/>
</dbReference>
<dbReference type="Pfam" id="PF00010">
    <property type="entry name" value="HLH"/>
    <property type="match status" value="1"/>
</dbReference>
<dbReference type="PANTHER" id="PTHR46266">
    <property type="entry name" value="TRANSCRIPTION FACTOR TT8"/>
    <property type="match status" value="1"/>
</dbReference>
<dbReference type="SMART" id="SM00353">
    <property type="entry name" value="HLH"/>
    <property type="match status" value="1"/>
</dbReference>
<dbReference type="OrthoDB" id="690068at2759"/>
<evidence type="ECO:0000259" key="2">
    <source>
        <dbReference type="PROSITE" id="PS50888"/>
    </source>
</evidence>
<dbReference type="RefSeq" id="XP_018276754.1">
    <property type="nucleotide sequence ID" value="XM_018425530.1"/>
</dbReference>
<dbReference type="STRING" id="879819.A0A0J0XGS1"/>
<protein>
    <recommendedName>
        <fullName evidence="2">BHLH domain-containing protein</fullName>
    </recommendedName>
</protein>
<dbReference type="Gene3D" id="4.10.280.10">
    <property type="entry name" value="Helix-loop-helix DNA-binding domain"/>
    <property type="match status" value="1"/>
</dbReference>
<dbReference type="SUPFAM" id="SSF47459">
    <property type="entry name" value="HLH, helix-loop-helix DNA-binding domain"/>
    <property type="match status" value="1"/>
</dbReference>
<evidence type="ECO:0000256" key="1">
    <source>
        <dbReference type="SAM" id="MobiDB-lite"/>
    </source>
</evidence>
<dbReference type="CDD" id="cd00083">
    <property type="entry name" value="bHLH_SF"/>
    <property type="match status" value="1"/>
</dbReference>
<feature type="region of interest" description="Disordered" evidence="1">
    <location>
        <begin position="1"/>
        <end position="69"/>
    </location>
</feature>
<dbReference type="EMBL" id="KQ087238">
    <property type="protein sequence ID" value="KLT40263.1"/>
    <property type="molecule type" value="Genomic_DNA"/>
</dbReference>
<feature type="compositionally biased region" description="Low complexity" evidence="1">
    <location>
        <begin position="239"/>
        <end position="258"/>
    </location>
</feature>
<dbReference type="AlphaFoldDB" id="A0A0J0XGS1"/>
<organism evidence="3 4">
    <name type="scientific">Cutaneotrichosporon oleaginosum</name>
    <dbReference type="NCBI Taxonomy" id="879819"/>
    <lineage>
        <taxon>Eukaryota</taxon>
        <taxon>Fungi</taxon>
        <taxon>Dikarya</taxon>
        <taxon>Basidiomycota</taxon>
        <taxon>Agaricomycotina</taxon>
        <taxon>Tremellomycetes</taxon>
        <taxon>Trichosporonales</taxon>
        <taxon>Trichosporonaceae</taxon>
        <taxon>Cutaneotrichosporon</taxon>
    </lineage>
</organism>
<proteinExistence type="predicted"/>